<dbReference type="InterPro" id="IPR037069">
    <property type="entry name" value="AcylCoA_DH/ox_N_sf"/>
</dbReference>
<evidence type="ECO:0000256" key="2">
    <source>
        <dbReference type="ARBA" id="ARBA00009347"/>
    </source>
</evidence>
<reference evidence="10 11" key="1">
    <citation type="submission" date="2012-09" db="EMBL/GenBank/DDBJ databases">
        <title>Genome Sequence of alkane-degrading Bacterium Alcanivorax venustensis ISO4.</title>
        <authorList>
            <person name="Lai Q."/>
            <person name="Shao Z."/>
        </authorList>
    </citation>
    <scope>NUCLEOTIDE SEQUENCE [LARGE SCALE GENOMIC DNA]</scope>
    <source>
        <strain evidence="10 11">ISO4</strain>
    </source>
</reference>
<dbReference type="InterPro" id="IPR009075">
    <property type="entry name" value="AcylCo_DH/oxidase_C"/>
</dbReference>
<comment type="caution">
    <text evidence="10">The sequence shown here is derived from an EMBL/GenBank/DDBJ whole genome shotgun (WGS) entry which is preliminary data.</text>
</comment>
<dbReference type="SUPFAM" id="SSF56645">
    <property type="entry name" value="Acyl-CoA dehydrogenase NM domain-like"/>
    <property type="match status" value="1"/>
</dbReference>
<dbReference type="PANTHER" id="PTHR43884:SF20">
    <property type="entry name" value="ACYL-COA DEHYDROGENASE FADE28"/>
    <property type="match status" value="1"/>
</dbReference>
<accession>A0ABS0AGU6</accession>
<proteinExistence type="inferred from homology"/>
<dbReference type="Proteomes" id="UP000644441">
    <property type="component" value="Unassembled WGS sequence"/>
</dbReference>
<dbReference type="Gene3D" id="2.40.110.10">
    <property type="entry name" value="Butyryl-CoA Dehydrogenase, subunit A, domain 2"/>
    <property type="match status" value="1"/>
</dbReference>
<dbReference type="Gene3D" id="1.10.540.10">
    <property type="entry name" value="Acyl-CoA dehydrogenase/oxidase, N-terminal domain"/>
    <property type="match status" value="1"/>
</dbReference>
<dbReference type="Pfam" id="PF02770">
    <property type="entry name" value="Acyl-CoA_dh_M"/>
    <property type="match status" value="1"/>
</dbReference>
<evidence type="ECO:0000313" key="11">
    <source>
        <dbReference type="Proteomes" id="UP000644441"/>
    </source>
</evidence>
<name>A0ABS0AGU6_9GAMM</name>
<keyword evidence="3 6" id="KW-0285">Flavoprotein</keyword>
<protein>
    <submittedName>
        <fullName evidence="10">Oxidoreductase</fullName>
    </submittedName>
</protein>
<dbReference type="InterPro" id="IPR009100">
    <property type="entry name" value="AcylCoA_DH/oxidase_NM_dom_sf"/>
</dbReference>
<comment type="cofactor">
    <cofactor evidence="1 6">
        <name>FAD</name>
        <dbReference type="ChEBI" id="CHEBI:57692"/>
    </cofactor>
</comment>
<dbReference type="PANTHER" id="PTHR43884">
    <property type="entry name" value="ACYL-COA DEHYDROGENASE"/>
    <property type="match status" value="1"/>
</dbReference>
<dbReference type="InterPro" id="IPR036250">
    <property type="entry name" value="AcylCo_DH-like_C"/>
</dbReference>
<dbReference type="Pfam" id="PF00441">
    <property type="entry name" value="Acyl-CoA_dh_1"/>
    <property type="match status" value="1"/>
</dbReference>
<evidence type="ECO:0000256" key="1">
    <source>
        <dbReference type="ARBA" id="ARBA00001974"/>
    </source>
</evidence>
<dbReference type="InterPro" id="IPR046373">
    <property type="entry name" value="Acyl-CoA_Oxase/DH_mid-dom_sf"/>
</dbReference>
<dbReference type="InterPro" id="IPR013786">
    <property type="entry name" value="AcylCoA_DH/ox_N"/>
</dbReference>
<evidence type="ECO:0000256" key="3">
    <source>
        <dbReference type="ARBA" id="ARBA00022630"/>
    </source>
</evidence>
<evidence type="ECO:0000256" key="6">
    <source>
        <dbReference type="RuleBase" id="RU362125"/>
    </source>
</evidence>
<dbReference type="RefSeq" id="WP_194856046.1">
    <property type="nucleotide sequence ID" value="NZ_ARXR01000013.1"/>
</dbReference>
<keyword evidence="5 6" id="KW-0560">Oxidoreductase</keyword>
<evidence type="ECO:0000259" key="9">
    <source>
        <dbReference type="Pfam" id="PF02771"/>
    </source>
</evidence>
<feature type="domain" description="Acyl-CoA oxidase/dehydrogenase middle" evidence="8">
    <location>
        <begin position="130"/>
        <end position="219"/>
    </location>
</feature>
<feature type="domain" description="Acyl-CoA dehydrogenase/oxidase N-terminal" evidence="9">
    <location>
        <begin position="12"/>
        <end position="124"/>
    </location>
</feature>
<organism evidence="10 11">
    <name type="scientific">Alloalcanivorax venustensis ISO4</name>
    <dbReference type="NCBI Taxonomy" id="1177184"/>
    <lineage>
        <taxon>Bacteria</taxon>
        <taxon>Pseudomonadati</taxon>
        <taxon>Pseudomonadota</taxon>
        <taxon>Gammaproteobacteria</taxon>
        <taxon>Oceanospirillales</taxon>
        <taxon>Alcanivoracaceae</taxon>
        <taxon>Alloalcanivorax</taxon>
    </lineage>
</organism>
<dbReference type="InterPro" id="IPR006091">
    <property type="entry name" value="Acyl-CoA_Oxase/DH_mid-dom"/>
</dbReference>
<keyword evidence="11" id="KW-1185">Reference proteome</keyword>
<dbReference type="SUPFAM" id="SSF47203">
    <property type="entry name" value="Acyl-CoA dehydrogenase C-terminal domain-like"/>
    <property type="match status" value="1"/>
</dbReference>
<dbReference type="Pfam" id="PF02771">
    <property type="entry name" value="Acyl-CoA_dh_N"/>
    <property type="match status" value="1"/>
</dbReference>
<feature type="domain" description="Acyl-CoA dehydrogenase/oxidase C-terminal" evidence="7">
    <location>
        <begin position="237"/>
        <end position="362"/>
    </location>
</feature>
<gene>
    <name evidence="10" type="ORF">ISO4_01882</name>
</gene>
<evidence type="ECO:0000256" key="5">
    <source>
        <dbReference type="ARBA" id="ARBA00023002"/>
    </source>
</evidence>
<evidence type="ECO:0000259" key="8">
    <source>
        <dbReference type="Pfam" id="PF02770"/>
    </source>
</evidence>
<dbReference type="EMBL" id="ARXR01000013">
    <property type="protein sequence ID" value="MBF5053280.1"/>
    <property type="molecule type" value="Genomic_DNA"/>
</dbReference>
<comment type="similarity">
    <text evidence="2 6">Belongs to the acyl-CoA dehydrogenase family.</text>
</comment>
<dbReference type="Gene3D" id="1.20.140.10">
    <property type="entry name" value="Butyryl-CoA Dehydrogenase, subunit A, domain 3"/>
    <property type="match status" value="1"/>
</dbReference>
<evidence type="ECO:0000313" key="10">
    <source>
        <dbReference type="EMBL" id="MBF5053280.1"/>
    </source>
</evidence>
<evidence type="ECO:0000259" key="7">
    <source>
        <dbReference type="Pfam" id="PF00441"/>
    </source>
</evidence>
<keyword evidence="4 6" id="KW-0274">FAD</keyword>
<evidence type="ECO:0000256" key="4">
    <source>
        <dbReference type="ARBA" id="ARBA00022827"/>
    </source>
</evidence>
<sequence>MSTDLPIDLRLSEEQRISREGMRRFASQTMAPGARAADEAAAADPGVLAGIAGFGLTLMSLPEALGGAGLPRSPMGNVLACEDLGEGDLSQSLAALAPLGVVNALLDFGDEAQHEAWLPRFASEAPVPAAVALAEPRATFEPGDPHTRARRDGDDYILDGEKCLIPLVEQCQLFLVVAATDDGPAAFIVEADSPGLSRARQDYMGLRSAEPGTLTLEGVRVPASQRLANFDLERLVSLSRIGLAALATGCCQAVLEQCVPYALERKAFGEAIARRQSVAFMIADMGIEIEGMRLLAWRAASRAEQGLPFQREAYLAFLQSMEKAMRIATDGVQVFGGAGFVRDYPLEMYYRNLRGLSALHGALMV</sequence>